<reference evidence="2 3" key="1">
    <citation type="journal article" date="2023" name="IScience">
        <title>Expanded male sex-determining region conserved during the evolution of homothallism in the green alga Volvox.</title>
        <authorList>
            <person name="Yamamoto K."/>
            <person name="Matsuzaki R."/>
            <person name="Mahakham W."/>
            <person name="Heman W."/>
            <person name="Sekimoto H."/>
            <person name="Kawachi M."/>
            <person name="Minakuchi Y."/>
            <person name="Toyoda A."/>
            <person name="Nozaki H."/>
        </authorList>
    </citation>
    <scope>NUCLEOTIDE SEQUENCE [LARGE SCALE GENOMIC DNA]</scope>
    <source>
        <strain evidence="2 3">NIES-4468</strain>
    </source>
</reference>
<feature type="compositionally biased region" description="Polar residues" evidence="1">
    <location>
        <begin position="335"/>
        <end position="344"/>
    </location>
</feature>
<evidence type="ECO:0000313" key="2">
    <source>
        <dbReference type="EMBL" id="GLI69472.1"/>
    </source>
</evidence>
<accession>A0ABQ5SJD3</accession>
<comment type="caution">
    <text evidence="2">The sequence shown here is derived from an EMBL/GenBank/DDBJ whole genome shotgun (WGS) entry which is preliminary data.</text>
</comment>
<sequence>ETLFRSYVDFQESGRLLQKSYKPCGSIRGRGPWSAFASWDRSYRSMAANKCCAASASHIAGTAARDQANGHVSLANAIAHLNTVSAGVSVEPADYNWGIPSLLQQQALCSQVLQLAFMCTLPQMHYAHLSACPTVQAGRPTLFPSFLPPFPGFMPPVAAPSLAPSPSPPPCSPAAPQVSGQQAQAKSSAARADGPSSKAGKNLTPSKKSRGGLKLKDSKNVSIGNNALSVASAGVAPKAESDIELEDICRLLGDDAFLEHLQDDVLSEGSNGSSSTSDGRMLSKNNSNCCLSGSVNNDGALFAANNFASAFDMDVDDPTPTAAASDCKPAPTIPPSSKTSSGDLNNLVAASAPHSTRASRSAARDAAKDAAAAAVVSPAKITLKVTKGGVQKGVSSKPSKSQAAVAAAAVAVAIAAEAPPTDPQPHPEECALTAADLSRLLGEDDNRIPEGWDLDLDFENPFSCSISAF</sequence>
<proteinExistence type="predicted"/>
<name>A0ABQ5SJD3_9CHLO</name>
<dbReference type="EMBL" id="BSDZ01000086">
    <property type="protein sequence ID" value="GLI69472.1"/>
    <property type="molecule type" value="Genomic_DNA"/>
</dbReference>
<evidence type="ECO:0000256" key="1">
    <source>
        <dbReference type="SAM" id="MobiDB-lite"/>
    </source>
</evidence>
<feature type="compositionally biased region" description="Pro residues" evidence="1">
    <location>
        <begin position="161"/>
        <end position="173"/>
    </location>
</feature>
<feature type="non-terminal residue" evidence="2">
    <location>
        <position position="1"/>
    </location>
</feature>
<feature type="region of interest" description="Disordered" evidence="1">
    <location>
        <begin position="318"/>
        <end position="344"/>
    </location>
</feature>
<keyword evidence="3" id="KW-1185">Reference proteome</keyword>
<protein>
    <submittedName>
        <fullName evidence="2">Uncharacterized protein</fullName>
    </submittedName>
</protein>
<gene>
    <name evidence="2" type="ORF">VaNZ11_014090</name>
</gene>
<evidence type="ECO:0000313" key="3">
    <source>
        <dbReference type="Proteomes" id="UP001165090"/>
    </source>
</evidence>
<dbReference type="Proteomes" id="UP001165090">
    <property type="component" value="Unassembled WGS sequence"/>
</dbReference>
<feature type="region of interest" description="Disordered" evidence="1">
    <location>
        <begin position="161"/>
        <end position="218"/>
    </location>
</feature>
<organism evidence="2 3">
    <name type="scientific">Volvox africanus</name>
    <dbReference type="NCBI Taxonomy" id="51714"/>
    <lineage>
        <taxon>Eukaryota</taxon>
        <taxon>Viridiplantae</taxon>
        <taxon>Chlorophyta</taxon>
        <taxon>core chlorophytes</taxon>
        <taxon>Chlorophyceae</taxon>
        <taxon>CS clade</taxon>
        <taxon>Chlamydomonadales</taxon>
        <taxon>Volvocaceae</taxon>
        <taxon>Volvox</taxon>
    </lineage>
</organism>
<feature type="compositionally biased region" description="Low complexity" evidence="1">
    <location>
        <begin position="174"/>
        <end position="192"/>
    </location>
</feature>